<evidence type="ECO:0000256" key="1">
    <source>
        <dbReference type="SAM" id="Phobius"/>
    </source>
</evidence>
<feature type="transmembrane region" description="Helical" evidence="1">
    <location>
        <begin position="198"/>
        <end position="222"/>
    </location>
</feature>
<gene>
    <name evidence="3" type="ORF">PM006_09430</name>
</gene>
<comment type="caution">
    <text evidence="3">The sequence shown here is derived from an EMBL/GenBank/DDBJ whole genome shotgun (WGS) entry which is preliminary data.</text>
</comment>
<evidence type="ECO:0000313" key="4">
    <source>
        <dbReference type="Proteomes" id="UP001300871"/>
    </source>
</evidence>
<dbReference type="PANTHER" id="PTHR35342">
    <property type="entry name" value="TRICARBOXYLIC TRANSPORT PROTEIN"/>
    <property type="match status" value="1"/>
</dbReference>
<feature type="transmembrane region" description="Helical" evidence="1">
    <location>
        <begin position="468"/>
        <end position="490"/>
    </location>
</feature>
<protein>
    <submittedName>
        <fullName evidence="3">Tripartite tricarboxylate transporter permease</fullName>
    </submittedName>
</protein>
<dbReference type="AlphaFoldDB" id="A0AAW6AVG2"/>
<keyword evidence="1" id="KW-1133">Transmembrane helix</keyword>
<proteinExistence type="predicted"/>
<feature type="transmembrane region" description="Helical" evidence="1">
    <location>
        <begin position="390"/>
        <end position="406"/>
    </location>
</feature>
<evidence type="ECO:0000313" key="3">
    <source>
        <dbReference type="EMBL" id="MDB2000420.1"/>
    </source>
</evidence>
<feature type="domain" description="DUF112" evidence="2">
    <location>
        <begin position="18"/>
        <end position="439"/>
    </location>
</feature>
<dbReference type="PANTHER" id="PTHR35342:SF5">
    <property type="entry name" value="TRICARBOXYLIC TRANSPORT PROTEIN"/>
    <property type="match status" value="1"/>
</dbReference>
<feature type="transmembrane region" description="Helical" evidence="1">
    <location>
        <begin position="116"/>
        <end position="138"/>
    </location>
</feature>
<feature type="transmembrane region" description="Helical" evidence="1">
    <location>
        <begin position="253"/>
        <end position="280"/>
    </location>
</feature>
<keyword evidence="1" id="KW-0812">Transmembrane</keyword>
<name>A0AAW6AVG2_CLOSY</name>
<evidence type="ECO:0000259" key="2">
    <source>
        <dbReference type="Pfam" id="PF01970"/>
    </source>
</evidence>
<feature type="transmembrane region" description="Helical" evidence="1">
    <location>
        <begin position="59"/>
        <end position="80"/>
    </location>
</feature>
<dbReference type="InterPro" id="IPR002823">
    <property type="entry name" value="DUF112_TM"/>
</dbReference>
<feature type="transmembrane region" description="Helical" evidence="1">
    <location>
        <begin position="322"/>
        <end position="343"/>
    </location>
</feature>
<dbReference type="EMBL" id="JAQLGM010000019">
    <property type="protein sequence ID" value="MDB2000420.1"/>
    <property type="molecule type" value="Genomic_DNA"/>
</dbReference>
<sequence>MLSNIIMGFTTALSPANLIAVLGGTILGICFGAMPGLSATMGIAVLIPVSYGMEPATGLILLAGVYVGATYGGSISAILVNTPGTPSAAATGWDGHAMALKGHGTEALIESATASFWGTVIGFIALLTIAPVLANFSLRFSTQENVMLAVFGLTIIASLSSKHLLKGLMGGAIGLLLGCVGMDPQYGFARFTFGQMSLLTGFPTVPTLIGLYSISQLLGMIVNKDATVNMDNALSSINKYKFRLRDICCYPLTYLWCGIVGVIIGIIPGAGGSIAAFMGYDQAKHLSKHPEKFGTGYREGISGPESANNGVIGGALIPMMTLGIPGNAVTAILMGALMLHGLTPGNDLFTVKANVTYPFIFGLLVAAFVMVIVGVLGAKQFAKVNRIPQNFLASGILVLTVLGAFSCNNSYADVFIMLGCGVLGYALKYMKIDLSSVVLGYILGPIAERGMVRTIIMEGSLGAAVMSIVTRPICIALIVISIVSLAVPIYNNWKGAKQTKVIAKTG</sequence>
<keyword evidence="1" id="KW-0472">Membrane</keyword>
<dbReference type="Proteomes" id="UP001300871">
    <property type="component" value="Unassembled WGS sequence"/>
</dbReference>
<feature type="transmembrane region" description="Helical" evidence="1">
    <location>
        <begin position="355"/>
        <end position="378"/>
    </location>
</feature>
<accession>A0AAW6AVG2</accession>
<dbReference type="Pfam" id="PF01970">
    <property type="entry name" value="TctA"/>
    <property type="match status" value="1"/>
</dbReference>
<dbReference type="GeneID" id="57969491"/>
<feature type="transmembrane region" description="Helical" evidence="1">
    <location>
        <begin position="20"/>
        <end position="47"/>
    </location>
</feature>
<reference evidence="3" key="1">
    <citation type="submission" date="2023-01" db="EMBL/GenBank/DDBJ databases">
        <title>Human gut microbiome strain richness.</title>
        <authorList>
            <person name="Chen-Liaw A."/>
        </authorList>
    </citation>
    <scope>NUCLEOTIDE SEQUENCE</scope>
    <source>
        <strain evidence="3">B1_m1001713B170214d0_201011</strain>
    </source>
</reference>
<dbReference type="RefSeq" id="WP_243133716.1">
    <property type="nucleotide sequence ID" value="NZ_JANKAG010000001.1"/>
</dbReference>
<organism evidence="3 4">
    <name type="scientific">Clostridium symbiosum</name>
    <name type="common">Bacteroides symbiosus</name>
    <dbReference type="NCBI Taxonomy" id="1512"/>
    <lineage>
        <taxon>Bacteria</taxon>
        <taxon>Bacillati</taxon>
        <taxon>Bacillota</taxon>
        <taxon>Clostridia</taxon>
        <taxon>Lachnospirales</taxon>
        <taxon>Lachnospiraceae</taxon>
        <taxon>Otoolea</taxon>
    </lineage>
</organism>